<proteinExistence type="predicted"/>
<accession>A0A0A8Z0D2</accession>
<evidence type="ECO:0000313" key="1">
    <source>
        <dbReference type="EMBL" id="JAD32874.1"/>
    </source>
</evidence>
<dbReference type="EMBL" id="GBRH01265021">
    <property type="protein sequence ID" value="JAD32874.1"/>
    <property type="molecule type" value="Transcribed_RNA"/>
</dbReference>
<reference evidence="1" key="2">
    <citation type="journal article" date="2015" name="Data Brief">
        <title>Shoot transcriptome of the giant reed, Arundo donax.</title>
        <authorList>
            <person name="Barrero R.A."/>
            <person name="Guerrero F.D."/>
            <person name="Moolhuijzen P."/>
            <person name="Goolsby J.A."/>
            <person name="Tidwell J."/>
            <person name="Bellgard S.E."/>
            <person name="Bellgard M.I."/>
        </authorList>
    </citation>
    <scope>NUCLEOTIDE SEQUENCE</scope>
    <source>
        <tissue evidence="1">Shoot tissue taken approximately 20 cm above the soil surface</tissue>
    </source>
</reference>
<protein>
    <submittedName>
        <fullName evidence="1">Uncharacterized protein</fullName>
    </submittedName>
</protein>
<name>A0A0A8Z0D2_ARUDO</name>
<dbReference type="AlphaFoldDB" id="A0A0A8Z0D2"/>
<reference evidence="1" key="1">
    <citation type="submission" date="2014-09" db="EMBL/GenBank/DDBJ databases">
        <authorList>
            <person name="Magalhaes I.L.F."/>
            <person name="Oliveira U."/>
            <person name="Santos F.R."/>
            <person name="Vidigal T.H.D.A."/>
            <person name="Brescovit A.D."/>
            <person name="Santos A.J."/>
        </authorList>
    </citation>
    <scope>NUCLEOTIDE SEQUENCE</scope>
    <source>
        <tissue evidence="1">Shoot tissue taken approximately 20 cm above the soil surface</tissue>
    </source>
</reference>
<organism evidence="1">
    <name type="scientific">Arundo donax</name>
    <name type="common">Giant reed</name>
    <name type="synonym">Donax arundinaceus</name>
    <dbReference type="NCBI Taxonomy" id="35708"/>
    <lineage>
        <taxon>Eukaryota</taxon>
        <taxon>Viridiplantae</taxon>
        <taxon>Streptophyta</taxon>
        <taxon>Embryophyta</taxon>
        <taxon>Tracheophyta</taxon>
        <taxon>Spermatophyta</taxon>
        <taxon>Magnoliopsida</taxon>
        <taxon>Liliopsida</taxon>
        <taxon>Poales</taxon>
        <taxon>Poaceae</taxon>
        <taxon>PACMAD clade</taxon>
        <taxon>Arundinoideae</taxon>
        <taxon>Arundineae</taxon>
        <taxon>Arundo</taxon>
    </lineage>
</organism>
<sequence>MVASVCYFALLILHVRNTMILFFSLRNLFLTFYRCSTMLAFHQSIALA</sequence>